<feature type="domain" description="Fe-containing alcohol dehydrogenase-like C-terminal" evidence="5">
    <location>
        <begin position="193"/>
        <end position="389"/>
    </location>
</feature>
<dbReference type="FunFam" id="3.40.50.1970:FF:000003">
    <property type="entry name" value="Alcohol dehydrogenase, iron-containing"/>
    <property type="match status" value="1"/>
</dbReference>
<protein>
    <submittedName>
        <fullName evidence="6">Uncharacterized protein</fullName>
    </submittedName>
</protein>
<evidence type="ECO:0000259" key="5">
    <source>
        <dbReference type="Pfam" id="PF25137"/>
    </source>
</evidence>
<dbReference type="SUPFAM" id="SSF56796">
    <property type="entry name" value="Dehydroquinate synthase-like"/>
    <property type="match status" value="1"/>
</dbReference>
<dbReference type="Pfam" id="PF00465">
    <property type="entry name" value="Fe-ADH"/>
    <property type="match status" value="1"/>
</dbReference>
<dbReference type="Gene3D" id="3.40.50.1970">
    <property type="match status" value="1"/>
</dbReference>
<comment type="caution">
    <text evidence="6">The sequence shown here is derived from an EMBL/GenBank/DDBJ whole genome shotgun (WGS) entry which is preliminary data.</text>
</comment>
<keyword evidence="3" id="KW-0560">Oxidoreductase</keyword>
<evidence type="ECO:0000256" key="1">
    <source>
        <dbReference type="ARBA" id="ARBA00001962"/>
    </source>
</evidence>
<dbReference type="InterPro" id="IPR001670">
    <property type="entry name" value="ADH_Fe/GldA"/>
</dbReference>
<sequence>MKDINYYIPTRVVFGAGRLDELATVPLPGKKALICVTSDGLMDKLGIQQRVITLLQQNHTESVVFDRVMPNPTREGVMAAREVARAAGGDFVIGLGGGSSIDTAKAVAIMMVNRGDLWEYASVGSGGRKQVNGACPIVTISTTAGTGTETDPFSVITNEQTGEKLDFTLDAIFPQIAFIDPELTLSLPRSLTMYQGFDALFHAAECYVNNRGQNRLLDIFAIEAVATIAENLPRVLNDGSDLEARSNVSYVANILSGFTQALGSCTSHHIIAQAIGGLFPQVAHGATLLLIAKAYYQRVQSLLPQEFDAIGAVMGEKIDPARPGGAFLAGLSRLMDATGASDLTMSGQGITHDGLAKVADIAANLVGFECDSYDHPLTEQDALEILEKSWR</sequence>
<dbReference type="Proteomes" id="UP000247005">
    <property type="component" value="Unassembled WGS sequence"/>
</dbReference>
<dbReference type="Pfam" id="PF25137">
    <property type="entry name" value="ADH_Fe_C"/>
    <property type="match status" value="1"/>
</dbReference>
<dbReference type="EMBL" id="PQGD01000001">
    <property type="protein sequence ID" value="POP50665.1"/>
    <property type="molecule type" value="Genomic_DNA"/>
</dbReference>
<dbReference type="CDD" id="cd08185">
    <property type="entry name" value="Fe-ADH-like"/>
    <property type="match status" value="1"/>
</dbReference>
<dbReference type="InterPro" id="IPR056798">
    <property type="entry name" value="ADH_Fe_C"/>
</dbReference>
<dbReference type="GO" id="GO:0046872">
    <property type="term" value="F:metal ion binding"/>
    <property type="evidence" value="ECO:0007669"/>
    <property type="project" value="InterPro"/>
</dbReference>
<accession>A0A2P5GVS1</accession>
<evidence type="ECO:0000256" key="3">
    <source>
        <dbReference type="ARBA" id="ARBA00023002"/>
    </source>
</evidence>
<evidence type="ECO:0000256" key="2">
    <source>
        <dbReference type="ARBA" id="ARBA00007358"/>
    </source>
</evidence>
<comment type="similarity">
    <text evidence="2">Belongs to the iron-containing alcohol dehydrogenase family.</text>
</comment>
<reference evidence="6 7" key="1">
    <citation type="submission" date="2018-01" db="EMBL/GenBank/DDBJ databases">
        <title>Superficieibacter electus gen. nov., sp. nov., an extended-spectrum beta-lactamase possessing member of the Enterobacteriaceae family, isolated from intensive care unit surfaces.</title>
        <authorList>
            <person name="Potter R.F."/>
            <person name="D'Souza A.W."/>
        </authorList>
    </citation>
    <scope>NUCLEOTIDE SEQUENCE [LARGE SCALE GENOMIC DNA]</scope>
    <source>
        <strain evidence="6 7">BP-1</strain>
    </source>
</reference>
<dbReference type="PANTHER" id="PTHR11496:SF104">
    <property type="entry name" value="3-DEOXY-ALPHA-D-MANNO-OCTULOSONATE 8-OXIDASE"/>
    <property type="match status" value="1"/>
</dbReference>
<proteinExistence type="inferred from homology"/>
<comment type="cofactor">
    <cofactor evidence="1">
        <name>Fe cation</name>
        <dbReference type="ChEBI" id="CHEBI:24875"/>
    </cofactor>
</comment>
<dbReference type="AlphaFoldDB" id="A0A2P5GVS1"/>
<dbReference type="PANTHER" id="PTHR11496">
    <property type="entry name" value="ALCOHOL DEHYDROGENASE"/>
    <property type="match status" value="1"/>
</dbReference>
<dbReference type="Gene3D" id="1.20.1090.10">
    <property type="entry name" value="Dehydroquinate synthase-like - alpha domain"/>
    <property type="match status" value="1"/>
</dbReference>
<name>A0A2P5GVS1_9ENTR</name>
<evidence type="ECO:0000259" key="4">
    <source>
        <dbReference type="Pfam" id="PF00465"/>
    </source>
</evidence>
<gene>
    <name evidence="6" type="ORF">CHU32_00455</name>
</gene>
<dbReference type="GO" id="GO:0004022">
    <property type="term" value="F:alcohol dehydrogenase (NAD+) activity"/>
    <property type="evidence" value="ECO:0007669"/>
    <property type="project" value="TreeGrafter"/>
</dbReference>
<dbReference type="InterPro" id="IPR039697">
    <property type="entry name" value="Alcohol_dehydrogenase_Fe"/>
</dbReference>
<evidence type="ECO:0000313" key="7">
    <source>
        <dbReference type="Proteomes" id="UP000247005"/>
    </source>
</evidence>
<dbReference type="RefSeq" id="WP_103750752.1">
    <property type="nucleotide sequence ID" value="NZ_PQGD01000001.1"/>
</dbReference>
<dbReference type="OrthoDB" id="9815791at2"/>
<organism evidence="6 7">
    <name type="scientific">Superficieibacter electus</name>
    <dbReference type="NCBI Taxonomy" id="2022662"/>
    <lineage>
        <taxon>Bacteria</taxon>
        <taxon>Pseudomonadati</taxon>
        <taxon>Pseudomonadota</taxon>
        <taxon>Gammaproteobacteria</taxon>
        <taxon>Enterobacterales</taxon>
        <taxon>Enterobacteriaceae</taxon>
        <taxon>Superficieibacter</taxon>
    </lineage>
</organism>
<feature type="domain" description="Alcohol dehydrogenase iron-type/glycerol dehydrogenase GldA" evidence="4">
    <location>
        <begin position="9"/>
        <end position="181"/>
    </location>
</feature>
<evidence type="ECO:0000313" key="6">
    <source>
        <dbReference type="EMBL" id="POP50665.1"/>
    </source>
</evidence>